<dbReference type="AlphaFoldDB" id="I4D596"/>
<organism evidence="9 10">
    <name type="scientific">Desulfosporosinus acidiphilus (strain DSM 22704 / JCM 16185 / SJ4)</name>
    <dbReference type="NCBI Taxonomy" id="646529"/>
    <lineage>
        <taxon>Bacteria</taxon>
        <taxon>Bacillati</taxon>
        <taxon>Bacillota</taxon>
        <taxon>Clostridia</taxon>
        <taxon>Eubacteriales</taxon>
        <taxon>Desulfitobacteriaceae</taxon>
        <taxon>Desulfosporosinus</taxon>
    </lineage>
</organism>
<dbReference type="GO" id="GO:0046854">
    <property type="term" value="P:phosphatidylinositol phosphate biosynthetic process"/>
    <property type="evidence" value="ECO:0007669"/>
    <property type="project" value="InterPro"/>
</dbReference>
<feature type="binding site" evidence="7">
    <location>
        <position position="90"/>
    </location>
    <ligand>
        <name>Mg(2+)</name>
        <dbReference type="ChEBI" id="CHEBI:18420"/>
        <label>2</label>
    </ligand>
</feature>
<reference evidence="9 10" key="1">
    <citation type="journal article" date="2012" name="J. Bacteriol.">
        <title>Complete genome sequences of Desulfosporosinus orientis DSM765T, Desulfosporosinus youngiae DSM17734T, Desulfosporosinus meridiei DSM13257T, and Desulfosporosinus acidiphilus DSM22704T.</title>
        <authorList>
            <person name="Pester M."/>
            <person name="Brambilla E."/>
            <person name="Alazard D."/>
            <person name="Rattei T."/>
            <person name="Weinmaier T."/>
            <person name="Han J."/>
            <person name="Lucas S."/>
            <person name="Lapidus A."/>
            <person name="Cheng J.F."/>
            <person name="Goodwin L."/>
            <person name="Pitluck S."/>
            <person name="Peters L."/>
            <person name="Ovchinnikova G."/>
            <person name="Teshima H."/>
            <person name="Detter J.C."/>
            <person name="Han C.S."/>
            <person name="Tapia R."/>
            <person name="Land M.L."/>
            <person name="Hauser L."/>
            <person name="Kyrpides N.C."/>
            <person name="Ivanova N.N."/>
            <person name="Pagani I."/>
            <person name="Huntmann M."/>
            <person name="Wei C.L."/>
            <person name="Davenport K.W."/>
            <person name="Daligault H."/>
            <person name="Chain P.S."/>
            <person name="Chen A."/>
            <person name="Mavromatis K."/>
            <person name="Markowitz V."/>
            <person name="Szeto E."/>
            <person name="Mikhailova N."/>
            <person name="Pati A."/>
            <person name="Wagner M."/>
            <person name="Woyke T."/>
            <person name="Ollivier B."/>
            <person name="Klenk H.P."/>
            <person name="Spring S."/>
            <person name="Loy A."/>
        </authorList>
    </citation>
    <scope>NUCLEOTIDE SEQUENCE [LARGE SCALE GENOMIC DNA]</scope>
    <source>
        <strain evidence="10">DSM 22704 / JCM 16185 / SJ4</strain>
    </source>
</reference>
<evidence type="ECO:0000313" key="9">
    <source>
        <dbReference type="EMBL" id="AFM40970.1"/>
    </source>
</evidence>
<dbReference type="PROSITE" id="PS00629">
    <property type="entry name" value="IMP_1"/>
    <property type="match status" value="1"/>
</dbReference>
<dbReference type="InterPro" id="IPR020550">
    <property type="entry name" value="Inositol_monophosphatase_CS"/>
</dbReference>
<keyword evidence="5 8" id="KW-0378">Hydrolase</keyword>
<dbReference type="PANTHER" id="PTHR20854">
    <property type="entry name" value="INOSITOL MONOPHOSPHATASE"/>
    <property type="match status" value="1"/>
</dbReference>
<evidence type="ECO:0000256" key="6">
    <source>
        <dbReference type="ARBA" id="ARBA00022842"/>
    </source>
</evidence>
<dbReference type="HOGENOM" id="CLU_044118_0_1_9"/>
<dbReference type="GO" id="GO:0008934">
    <property type="term" value="F:inositol monophosphate 1-phosphatase activity"/>
    <property type="evidence" value="ECO:0007669"/>
    <property type="project" value="InterPro"/>
</dbReference>
<dbReference type="CDD" id="cd01639">
    <property type="entry name" value="IMPase"/>
    <property type="match status" value="1"/>
</dbReference>
<dbReference type="Pfam" id="PF00459">
    <property type="entry name" value="Inositol_P"/>
    <property type="match status" value="1"/>
</dbReference>
<dbReference type="STRING" id="646529.Desaci_1995"/>
<dbReference type="GO" id="GO:0046872">
    <property type="term" value="F:metal ion binding"/>
    <property type="evidence" value="ECO:0007669"/>
    <property type="project" value="UniProtKB-KW"/>
</dbReference>
<feature type="binding site" evidence="7">
    <location>
        <position position="87"/>
    </location>
    <ligand>
        <name>Mg(2+)</name>
        <dbReference type="ChEBI" id="CHEBI:18420"/>
        <label>1</label>
        <note>catalytic</note>
    </ligand>
</feature>
<dbReference type="KEGG" id="dai:Desaci_1995"/>
<evidence type="ECO:0000256" key="2">
    <source>
        <dbReference type="ARBA" id="ARBA00001946"/>
    </source>
</evidence>
<keyword evidence="6 7" id="KW-0460">Magnesium</keyword>
<dbReference type="PRINTS" id="PR00377">
    <property type="entry name" value="IMPHPHTASES"/>
</dbReference>
<dbReference type="InterPro" id="IPR020583">
    <property type="entry name" value="Inositol_monoP_metal-BS"/>
</dbReference>
<feature type="binding site" evidence="7">
    <location>
        <position position="214"/>
    </location>
    <ligand>
        <name>Mg(2+)</name>
        <dbReference type="ChEBI" id="CHEBI:18420"/>
        <label>1</label>
        <note>catalytic</note>
    </ligand>
</feature>
<dbReference type="InterPro" id="IPR033942">
    <property type="entry name" value="IMPase"/>
</dbReference>
<dbReference type="EC" id="3.1.3.25" evidence="8"/>
<comment type="catalytic activity">
    <reaction evidence="1 8">
        <text>a myo-inositol phosphate + H2O = myo-inositol + phosphate</text>
        <dbReference type="Rhea" id="RHEA:24056"/>
        <dbReference type="ChEBI" id="CHEBI:15377"/>
        <dbReference type="ChEBI" id="CHEBI:17268"/>
        <dbReference type="ChEBI" id="CHEBI:43474"/>
        <dbReference type="ChEBI" id="CHEBI:84139"/>
        <dbReference type="EC" id="3.1.3.25"/>
    </reaction>
</comment>
<evidence type="ECO:0000313" key="10">
    <source>
        <dbReference type="Proteomes" id="UP000002892"/>
    </source>
</evidence>
<dbReference type="SUPFAM" id="SSF56655">
    <property type="entry name" value="Carbohydrate phosphatase"/>
    <property type="match status" value="1"/>
</dbReference>
<protein>
    <recommendedName>
        <fullName evidence="8">Inositol-1-monophosphatase</fullName>
        <ecNumber evidence="8">3.1.3.25</ecNumber>
    </recommendedName>
</protein>
<keyword evidence="4 7" id="KW-0479">Metal-binding</keyword>
<comment type="similarity">
    <text evidence="3 8">Belongs to the inositol monophosphatase superfamily.</text>
</comment>
<dbReference type="PROSITE" id="PS00630">
    <property type="entry name" value="IMP_2"/>
    <property type="match status" value="1"/>
</dbReference>
<evidence type="ECO:0000256" key="7">
    <source>
        <dbReference type="PIRSR" id="PIRSR600760-2"/>
    </source>
</evidence>
<evidence type="ECO:0000256" key="8">
    <source>
        <dbReference type="RuleBase" id="RU364068"/>
    </source>
</evidence>
<accession>I4D596</accession>
<evidence type="ECO:0000256" key="1">
    <source>
        <dbReference type="ARBA" id="ARBA00001033"/>
    </source>
</evidence>
<dbReference type="Gene3D" id="3.30.540.10">
    <property type="entry name" value="Fructose-1,6-Bisphosphatase, subunit A, domain 1"/>
    <property type="match status" value="1"/>
</dbReference>
<keyword evidence="10" id="KW-1185">Reference proteome</keyword>
<feature type="binding site" evidence="7">
    <location>
        <position position="69"/>
    </location>
    <ligand>
        <name>Mg(2+)</name>
        <dbReference type="ChEBI" id="CHEBI:18420"/>
        <label>1</label>
        <note>catalytic</note>
    </ligand>
</feature>
<dbReference type="eggNOG" id="COG0483">
    <property type="taxonomic scope" value="Bacteria"/>
</dbReference>
<dbReference type="GO" id="GO:0007165">
    <property type="term" value="P:signal transduction"/>
    <property type="evidence" value="ECO:0007669"/>
    <property type="project" value="TreeGrafter"/>
</dbReference>
<dbReference type="Proteomes" id="UP000002892">
    <property type="component" value="Chromosome"/>
</dbReference>
<dbReference type="EMBL" id="CP003639">
    <property type="protein sequence ID" value="AFM40970.1"/>
    <property type="molecule type" value="Genomic_DNA"/>
</dbReference>
<dbReference type="InterPro" id="IPR000760">
    <property type="entry name" value="Inositol_monophosphatase-like"/>
</dbReference>
<name>I4D596_DESAJ</name>
<comment type="cofactor">
    <cofactor evidence="2 7 8">
        <name>Mg(2+)</name>
        <dbReference type="ChEBI" id="CHEBI:18420"/>
    </cofactor>
</comment>
<evidence type="ECO:0000256" key="4">
    <source>
        <dbReference type="ARBA" id="ARBA00022723"/>
    </source>
</evidence>
<sequence>MITTELIRREAIRIARLAGDRIRELRENNQYEESLKDGYELVTTADLISNDLIKTEISKIFPDHNFVSEEDNVQKEMSIQNPTWIIDPIDGTVGYANNQYQVAVSIAFAVENEVRVGVVYNPFLDEMFYAYKNFGAFLNNKLIKVKDVDNLRECVIGTGFPHKRDNIRDVIVLLENILPKVRDIRRLGSPALDICWVACGRMQGFYEGKLHPWDVAAAKLIAIEAGAKTGYYGQRIIVPDCLNGNSIIVSSPGVFDEFQKVLSK</sequence>
<dbReference type="PANTHER" id="PTHR20854:SF4">
    <property type="entry name" value="INOSITOL-1-MONOPHOSPHATASE-RELATED"/>
    <property type="match status" value="1"/>
</dbReference>
<dbReference type="GO" id="GO:0006020">
    <property type="term" value="P:inositol metabolic process"/>
    <property type="evidence" value="ECO:0007669"/>
    <property type="project" value="TreeGrafter"/>
</dbReference>
<gene>
    <name evidence="9" type="ordered locus">Desaci_1995</name>
</gene>
<feature type="binding site" evidence="7">
    <location>
        <position position="89"/>
    </location>
    <ligand>
        <name>Mg(2+)</name>
        <dbReference type="ChEBI" id="CHEBI:18420"/>
        <label>1</label>
        <note>catalytic</note>
    </ligand>
</feature>
<proteinExistence type="inferred from homology"/>
<evidence type="ECO:0000256" key="3">
    <source>
        <dbReference type="ARBA" id="ARBA00009759"/>
    </source>
</evidence>
<dbReference type="Gene3D" id="3.40.190.80">
    <property type="match status" value="1"/>
</dbReference>
<evidence type="ECO:0000256" key="5">
    <source>
        <dbReference type="ARBA" id="ARBA00022801"/>
    </source>
</evidence>